<keyword evidence="9" id="KW-0028">Amino-acid biosynthesis</keyword>
<dbReference type="InterPro" id="IPR015422">
    <property type="entry name" value="PyrdxlP-dep_Trfase_small"/>
</dbReference>
<evidence type="ECO:0000256" key="1">
    <source>
        <dbReference type="ARBA" id="ARBA00001933"/>
    </source>
</evidence>
<dbReference type="GO" id="GO:0000105">
    <property type="term" value="P:L-histidine biosynthetic process"/>
    <property type="evidence" value="ECO:0007669"/>
    <property type="project" value="UniProtKB-UniRule"/>
</dbReference>
<dbReference type="RefSeq" id="WP_152898954.1">
    <property type="nucleotide sequence ID" value="NZ_WHUV01000004.1"/>
</dbReference>
<dbReference type="Gene3D" id="3.40.640.10">
    <property type="entry name" value="Type I PLP-dependent aspartate aminotransferase-like (Major domain)"/>
    <property type="match status" value="1"/>
</dbReference>
<feature type="domain" description="Aminotransferase class I/classII large" evidence="10">
    <location>
        <begin position="41"/>
        <end position="367"/>
    </location>
</feature>
<comment type="pathway">
    <text evidence="2 9">Amino-acid biosynthesis; L-histidine biosynthesis; L-histidine from 5-phospho-alpha-D-ribose 1-diphosphate: step 7/9.</text>
</comment>
<evidence type="ECO:0000256" key="7">
    <source>
        <dbReference type="ARBA" id="ARBA00022898"/>
    </source>
</evidence>
<dbReference type="InterPro" id="IPR004839">
    <property type="entry name" value="Aminotransferase_I/II_large"/>
</dbReference>
<evidence type="ECO:0000256" key="3">
    <source>
        <dbReference type="ARBA" id="ARBA00007970"/>
    </source>
</evidence>
<dbReference type="CDD" id="cd00609">
    <property type="entry name" value="AAT_like"/>
    <property type="match status" value="1"/>
</dbReference>
<organism evidence="11 12">
    <name type="scientific">Pseudomonas piscis</name>
    <dbReference type="NCBI Taxonomy" id="2614538"/>
    <lineage>
        <taxon>Bacteria</taxon>
        <taxon>Pseudomonadati</taxon>
        <taxon>Pseudomonadota</taxon>
        <taxon>Gammaproteobacteria</taxon>
        <taxon>Pseudomonadales</taxon>
        <taxon>Pseudomonadaceae</taxon>
        <taxon>Pseudomonas</taxon>
    </lineage>
</organism>
<dbReference type="InterPro" id="IPR015424">
    <property type="entry name" value="PyrdxlP-dep_Trfase"/>
</dbReference>
<comment type="subunit">
    <text evidence="4 9">Homodimer.</text>
</comment>
<dbReference type="EC" id="2.6.1.9" evidence="9"/>
<protein>
    <recommendedName>
        <fullName evidence="9">Histidinol-phosphate aminotransferase</fullName>
        <ecNumber evidence="9">2.6.1.9</ecNumber>
    </recommendedName>
    <alternativeName>
        <fullName evidence="9">Imidazole acetol-phosphate transaminase</fullName>
    </alternativeName>
</protein>
<dbReference type="GO" id="GO:0030170">
    <property type="term" value="F:pyridoxal phosphate binding"/>
    <property type="evidence" value="ECO:0007669"/>
    <property type="project" value="InterPro"/>
</dbReference>
<dbReference type="InterPro" id="IPR001917">
    <property type="entry name" value="Aminotrans_II_pyridoxalP_BS"/>
</dbReference>
<dbReference type="PROSITE" id="PS00599">
    <property type="entry name" value="AA_TRANSFER_CLASS_2"/>
    <property type="match status" value="1"/>
</dbReference>
<evidence type="ECO:0000256" key="2">
    <source>
        <dbReference type="ARBA" id="ARBA00005011"/>
    </source>
</evidence>
<dbReference type="InterPro" id="IPR050106">
    <property type="entry name" value="HistidinolP_aminotransfase"/>
</dbReference>
<evidence type="ECO:0000313" key="12">
    <source>
        <dbReference type="Proteomes" id="UP000486534"/>
    </source>
</evidence>
<proteinExistence type="inferred from homology"/>
<keyword evidence="5 9" id="KW-0032">Aminotransferase</keyword>
<keyword evidence="7 9" id="KW-0663">Pyridoxal phosphate</keyword>
<accession>A0A7X1PQ13</accession>
<dbReference type="SUPFAM" id="SSF53383">
    <property type="entry name" value="PLP-dependent transferases"/>
    <property type="match status" value="1"/>
</dbReference>
<comment type="catalytic activity">
    <reaction evidence="8 9">
        <text>L-histidinol phosphate + 2-oxoglutarate = 3-(imidazol-4-yl)-2-oxopropyl phosphate + L-glutamate</text>
        <dbReference type="Rhea" id="RHEA:23744"/>
        <dbReference type="ChEBI" id="CHEBI:16810"/>
        <dbReference type="ChEBI" id="CHEBI:29985"/>
        <dbReference type="ChEBI" id="CHEBI:57766"/>
        <dbReference type="ChEBI" id="CHEBI:57980"/>
        <dbReference type="EC" id="2.6.1.9"/>
    </reaction>
</comment>
<keyword evidence="6 9" id="KW-0808">Transferase</keyword>
<comment type="caution">
    <text evidence="11">The sequence shown here is derived from an EMBL/GenBank/DDBJ whole genome shotgun (WGS) entry which is preliminary data.</text>
</comment>
<dbReference type="Proteomes" id="UP000486534">
    <property type="component" value="Unassembled WGS sequence"/>
</dbReference>
<evidence type="ECO:0000256" key="9">
    <source>
        <dbReference type="HAMAP-Rule" id="MF_01023"/>
    </source>
</evidence>
<gene>
    <name evidence="9" type="primary">hisC</name>
    <name evidence="11" type="ORF">GDH07_22245</name>
</gene>
<sequence length="378" mass="41033">MTRDRSAAVLKLLRPSVQALPLYDPGADPEQVAQHCAGQPLLKLSNNENPLGVAPAALAVLRDYRPELLGLYPDPACLALRRALGERLDTDPAQLIIGNGSENLLELLCLAFLDPGDRVVTQSPCFGLHEIFPLMMAAQVTKVAPHADFSCNLGAWRSALAGPSKMLLISNPSNPLGTIFDQQTLVQLIDASASDTLLVIDEAYYEYACADPDFPEVLGLLRAQHRPWIVLRTFSKAYGLAGLRVGYGIASDASLVAALDRVRTPYNINQLAQQAALAALGDQQHVARSRAFAAQVRAPMIEALGAAGFQVAPSRTHFLFIDTGVDALEVNRRLLEQAMIIKAWREPGYETCIRMTLGRPDDNARLLAGLQRAVQTLR</sequence>
<dbReference type="HAMAP" id="MF_01023">
    <property type="entry name" value="HisC_aminotrans_2"/>
    <property type="match status" value="1"/>
</dbReference>
<dbReference type="GO" id="GO:0004400">
    <property type="term" value="F:histidinol-phosphate transaminase activity"/>
    <property type="evidence" value="ECO:0007669"/>
    <property type="project" value="UniProtKB-UniRule"/>
</dbReference>
<dbReference type="EMBL" id="WHUV01000004">
    <property type="protein sequence ID" value="MQA56045.1"/>
    <property type="molecule type" value="Genomic_DNA"/>
</dbReference>
<dbReference type="PANTHER" id="PTHR43643">
    <property type="entry name" value="HISTIDINOL-PHOSPHATE AMINOTRANSFERASE 2"/>
    <property type="match status" value="1"/>
</dbReference>
<dbReference type="Pfam" id="PF00155">
    <property type="entry name" value="Aminotran_1_2"/>
    <property type="match status" value="1"/>
</dbReference>
<reference evidence="11 12" key="1">
    <citation type="submission" date="2019-10" db="EMBL/GenBank/DDBJ databases">
        <title>Pseudomonas dajingensis sp. nov., isolated from the profound head ulcers of farmed Murray cod (Maccullochella peelii peelii).</title>
        <authorList>
            <person name="Liu Y."/>
        </authorList>
    </citation>
    <scope>NUCLEOTIDE SEQUENCE [LARGE SCALE GENOMIC DNA]</scope>
    <source>
        <strain evidence="11 12">MC042</strain>
    </source>
</reference>
<dbReference type="AlphaFoldDB" id="A0A7X1PQ13"/>
<feature type="modified residue" description="N6-(pyridoxal phosphate)lysine" evidence="9">
    <location>
        <position position="236"/>
    </location>
</feature>
<dbReference type="PANTHER" id="PTHR43643:SF3">
    <property type="entry name" value="HISTIDINOL-PHOSPHATE AMINOTRANSFERASE"/>
    <property type="match status" value="1"/>
</dbReference>
<name>A0A7X1PQ13_9PSED</name>
<evidence type="ECO:0000256" key="5">
    <source>
        <dbReference type="ARBA" id="ARBA00022576"/>
    </source>
</evidence>
<keyword evidence="9" id="KW-0368">Histidine biosynthesis</keyword>
<dbReference type="Gene3D" id="3.90.1150.10">
    <property type="entry name" value="Aspartate Aminotransferase, domain 1"/>
    <property type="match status" value="1"/>
</dbReference>
<evidence type="ECO:0000256" key="4">
    <source>
        <dbReference type="ARBA" id="ARBA00011738"/>
    </source>
</evidence>
<comment type="cofactor">
    <cofactor evidence="1 9">
        <name>pyridoxal 5'-phosphate</name>
        <dbReference type="ChEBI" id="CHEBI:597326"/>
    </cofactor>
</comment>
<evidence type="ECO:0000313" key="11">
    <source>
        <dbReference type="EMBL" id="MQA56045.1"/>
    </source>
</evidence>
<evidence type="ECO:0000256" key="6">
    <source>
        <dbReference type="ARBA" id="ARBA00022679"/>
    </source>
</evidence>
<evidence type="ECO:0000256" key="8">
    <source>
        <dbReference type="ARBA" id="ARBA00047481"/>
    </source>
</evidence>
<evidence type="ECO:0000259" key="10">
    <source>
        <dbReference type="Pfam" id="PF00155"/>
    </source>
</evidence>
<dbReference type="InterPro" id="IPR005861">
    <property type="entry name" value="HisP_aminotrans"/>
</dbReference>
<dbReference type="UniPathway" id="UPA00031">
    <property type="reaction ID" value="UER00012"/>
</dbReference>
<comment type="similarity">
    <text evidence="3 9">Belongs to the class-II pyridoxal-phosphate-dependent aminotransferase family. Histidinol-phosphate aminotransferase subfamily.</text>
</comment>
<dbReference type="InterPro" id="IPR015421">
    <property type="entry name" value="PyrdxlP-dep_Trfase_major"/>
</dbReference>